<sequence>MGLGRLDAPHSQSVSCLRPAGQVLNGVSGLARCPRASLGSLSRMPERVRDRSLLDGSDLVVFLLRRLSPDLLATEVGISYSADRPVVITGRRPKLVSFVVSFTFVRDCPEGAASCTAPQVRTGAARTGQPDEHLESVLGATPHEFESRILRHCSHRARLEGPHRSRWGPSTLSVSVSVSVGFFLGAGWHPERVPDLLSDLAEYGSRHMHVPGAHPRRSPRLPTHDRVDHHVRDAEDQEHGRRGVPSVMQAPISYVRVSEKPLPDVEVGVRAQRPADRRGEDVALALPVDTGRNPLSYLCLLVLAKNLDQRGRQPDRAAPGTRLVDLCSRRVCSRLGQYPAFRPHGSAPQPCAYFGRSRFLRTRM</sequence>
<accession>A0A561UYT0</accession>
<name>A0A561UYT0_9ACTN</name>
<dbReference type="EMBL" id="VIWW01000001">
    <property type="protein sequence ID" value="TWG04522.1"/>
    <property type="molecule type" value="Genomic_DNA"/>
</dbReference>
<dbReference type="Proteomes" id="UP000318186">
    <property type="component" value="Unassembled WGS sequence"/>
</dbReference>
<reference evidence="1 2" key="1">
    <citation type="submission" date="2019-06" db="EMBL/GenBank/DDBJ databases">
        <title>Sequencing the genomes of 1000 actinobacteria strains.</title>
        <authorList>
            <person name="Klenk H.-P."/>
        </authorList>
    </citation>
    <scope>NUCLEOTIDE SEQUENCE [LARGE SCALE GENOMIC DNA]</scope>
    <source>
        <strain evidence="1 2">DSM 42059</strain>
    </source>
</reference>
<organism evidence="1 2">
    <name type="scientific">Streptomyces brevispora</name>
    <dbReference type="NCBI Taxonomy" id="887462"/>
    <lineage>
        <taxon>Bacteria</taxon>
        <taxon>Bacillati</taxon>
        <taxon>Actinomycetota</taxon>
        <taxon>Actinomycetes</taxon>
        <taxon>Kitasatosporales</taxon>
        <taxon>Streptomycetaceae</taxon>
        <taxon>Streptomyces</taxon>
    </lineage>
</organism>
<comment type="caution">
    <text evidence="1">The sequence shown here is derived from an EMBL/GenBank/DDBJ whole genome shotgun (WGS) entry which is preliminary data.</text>
</comment>
<protein>
    <submittedName>
        <fullName evidence="1">Uncharacterized protein</fullName>
    </submittedName>
</protein>
<dbReference type="AlphaFoldDB" id="A0A561UYT0"/>
<evidence type="ECO:0000313" key="1">
    <source>
        <dbReference type="EMBL" id="TWG04522.1"/>
    </source>
</evidence>
<evidence type="ECO:0000313" key="2">
    <source>
        <dbReference type="Proteomes" id="UP000318186"/>
    </source>
</evidence>
<proteinExistence type="predicted"/>
<gene>
    <name evidence="1" type="ORF">FHX80_112975</name>
</gene>